<proteinExistence type="predicted"/>
<keyword evidence="3" id="KW-1185">Reference proteome</keyword>
<feature type="region of interest" description="Disordered" evidence="1">
    <location>
        <begin position="18"/>
        <end position="50"/>
    </location>
</feature>
<sequence length="146" mass="15509">MRATPEREPEAVVPVAGVDGRSGRRRVADSALVPPGRPARWQRTPPLPLPGLHSFQPDSSVVMGLGRIDGSVAVPVKAVLRALDWQSGRSIVYRVEAGLVVVVADCRGAGSVPVKGNLVVLYPQEKVNEMVAGFHDALRRSLSSSA</sequence>
<reference evidence="3" key="1">
    <citation type="journal article" date="2019" name="Int. J. Syst. Evol. Microbiol.">
        <title>The Global Catalogue of Microorganisms (GCM) 10K type strain sequencing project: providing services to taxonomists for standard genome sequencing and annotation.</title>
        <authorList>
            <consortium name="The Broad Institute Genomics Platform"/>
            <consortium name="The Broad Institute Genome Sequencing Center for Infectious Disease"/>
            <person name="Wu L."/>
            <person name="Ma J."/>
        </authorList>
    </citation>
    <scope>NUCLEOTIDE SEQUENCE [LARGE SCALE GENOMIC DNA]</scope>
    <source>
        <strain evidence="3">JCM 16898</strain>
    </source>
</reference>
<evidence type="ECO:0000313" key="2">
    <source>
        <dbReference type="EMBL" id="GAA3571046.1"/>
    </source>
</evidence>
<name>A0ABP6XSQ3_9PSEU</name>
<gene>
    <name evidence="2" type="ORF">GCM10022222_63940</name>
</gene>
<dbReference type="EMBL" id="BAAAZN010000016">
    <property type="protein sequence ID" value="GAA3571046.1"/>
    <property type="molecule type" value="Genomic_DNA"/>
</dbReference>
<accession>A0ABP6XSQ3</accession>
<comment type="caution">
    <text evidence="2">The sequence shown here is derived from an EMBL/GenBank/DDBJ whole genome shotgun (WGS) entry which is preliminary data.</text>
</comment>
<dbReference type="Proteomes" id="UP001500689">
    <property type="component" value="Unassembled WGS sequence"/>
</dbReference>
<organism evidence="2 3">
    <name type="scientific">Amycolatopsis ultiminotia</name>
    <dbReference type="NCBI Taxonomy" id="543629"/>
    <lineage>
        <taxon>Bacteria</taxon>
        <taxon>Bacillati</taxon>
        <taxon>Actinomycetota</taxon>
        <taxon>Actinomycetes</taxon>
        <taxon>Pseudonocardiales</taxon>
        <taxon>Pseudonocardiaceae</taxon>
        <taxon>Amycolatopsis</taxon>
    </lineage>
</organism>
<protein>
    <submittedName>
        <fullName evidence="2">Uncharacterized protein</fullName>
    </submittedName>
</protein>
<evidence type="ECO:0000313" key="3">
    <source>
        <dbReference type="Proteomes" id="UP001500689"/>
    </source>
</evidence>
<evidence type="ECO:0000256" key="1">
    <source>
        <dbReference type="SAM" id="MobiDB-lite"/>
    </source>
</evidence>